<evidence type="ECO:0000256" key="1">
    <source>
        <dbReference type="SAM" id="Phobius"/>
    </source>
</evidence>
<keyword evidence="1" id="KW-1133">Transmembrane helix</keyword>
<gene>
    <name evidence="3" type="ORF">CBI38_12045</name>
</gene>
<keyword evidence="1" id="KW-0812">Transmembrane</keyword>
<evidence type="ECO:0000259" key="2">
    <source>
        <dbReference type="Pfam" id="PF03372"/>
    </source>
</evidence>
<dbReference type="AlphaFoldDB" id="A0A2S2BUJ7"/>
<accession>A0A2S2BUJ7</accession>
<dbReference type="RefSeq" id="WP_109329146.1">
    <property type="nucleotide sequence ID" value="NZ_CP021354.1"/>
</dbReference>
<name>A0A2S2BUJ7_9NOCA</name>
<dbReference type="InterPro" id="IPR005135">
    <property type="entry name" value="Endo/exonuclease/phosphatase"/>
</dbReference>
<dbReference type="Proteomes" id="UP000245711">
    <property type="component" value="Chromosome"/>
</dbReference>
<feature type="transmembrane region" description="Helical" evidence="1">
    <location>
        <begin position="12"/>
        <end position="30"/>
    </location>
</feature>
<evidence type="ECO:0000313" key="3">
    <source>
        <dbReference type="EMBL" id="AWK72198.1"/>
    </source>
</evidence>
<evidence type="ECO:0000313" key="4">
    <source>
        <dbReference type="Proteomes" id="UP000245711"/>
    </source>
</evidence>
<dbReference type="Gene3D" id="3.60.10.10">
    <property type="entry name" value="Endonuclease/exonuclease/phosphatase"/>
    <property type="match status" value="1"/>
</dbReference>
<dbReference type="KEGG" id="roz:CBI38_12045"/>
<feature type="domain" description="Endonuclease/exonuclease/phosphatase" evidence="2">
    <location>
        <begin position="102"/>
        <end position="311"/>
    </location>
</feature>
<dbReference type="Pfam" id="PF03372">
    <property type="entry name" value="Exo_endo_phos"/>
    <property type="match status" value="1"/>
</dbReference>
<feature type="transmembrane region" description="Helical" evidence="1">
    <location>
        <begin position="37"/>
        <end position="58"/>
    </location>
</feature>
<organism evidence="3 4">
    <name type="scientific">Rhodococcus oxybenzonivorans</name>
    <dbReference type="NCBI Taxonomy" id="1990687"/>
    <lineage>
        <taxon>Bacteria</taxon>
        <taxon>Bacillati</taxon>
        <taxon>Actinomycetota</taxon>
        <taxon>Actinomycetes</taxon>
        <taxon>Mycobacteriales</taxon>
        <taxon>Nocardiaceae</taxon>
        <taxon>Rhodococcus</taxon>
    </lineage>
</organism>
<dbReference type="OrthoDB" id="2340043at2"/>
<keyword evidence="1" id="KW-0472">Membrane</keyword>
<sequence>MIAAWGVRALTALGWCAVLVGVSGVVLRFLDVHNQRLLVLASAAPYLMAAAAVGVLVLGVTRHWVGFGVALTVAAVATLSQAPLYLANGSAPAASGPEVTVMQANIWLGNADPDSLRRQIEDNDVDVVTVNELTPEAVGRLEASGISSVLPHSFLRPGTGGVGTGIWSRYPLSEQIHHEEFLLTALSARITLPDGASAAVYALHPVPPWPVDSAVWAGEMDRIKALLDGIPEDSGPVILSGDFNSTRDHVKYRNLVSGRFRDAADQVGAGIQNTYPADRQPFPPMIAIDHIVTSGARAQSIESVVIAGSDHRGLIATITLGP</sequence>
<protein>
    <recommendedName>
        <fullName evidence="2">Endonuclease/exonuclease/phosphatase domain-containing protein</fullName>
    </recommendedName>
</protein>
<keyword evidence="4" id="KW-1185">Reference proteome</keyword>
<dbReference type="SUPFAM" id="SSF56219">
    <property type="entry name" value="DNase I-like"/>
    <property type="match status" value="1"/>
</dbReference>
<feature type="transmembrane region" description="Helical" evidence="1">
    <location>
        <begin position="64"/>
        <end position="86"/>
    </location>
</feature>
<dbReference type="GO" id="GO:0003824">
    <property type="term" value="F:catalytic activity"/>
    <property type="evidence" value="ECO:0007669"/>
    <property type="project" value="InterPro"/>
</dbReference>
<reference evidence="3 4" key="1">
    <citation type="submission" date="2017-05" db="EMBL/GenBank/DDBJ databases">
        <title>Isolation of Rhodococcus sp. S2-17 biodegrading of BP-3.</title>
        <authorList>
            <person name="Lee Y."/>
            <person name="Kim K.H."/>
            <person name="Chun B.H."/>
            <person name="Jung H.S."/>
            <person name="Jeon C.O."/>
        </authorList>
    </citation>
    <scope>NUCLEOTIDE SEQUENCE [LARGE SCALE GENOMIC DNA]</scope>
    <source>
        <strain evidence="3 4">S2-17</strain>
    </source>
</reference>
<proteinExistence type="predicted"/>
<dbReference type="InterPro" id="IPR036691">
    <property type="entry name" value="Endo/exonu/phosph_ase_sf"/>
</dbReference>
<dbReference type="EMBL" id="CP021354">
    <property type="protein sequence ID" value="AWK72198.1"/>
    <property type="molecule type" value="Genomic_DNA"/>
</dbReference>